<evidence type="ECO:0000256" key="16">
    <source>
        <dbReference type="ARBA" id="ARBA00038848"/>
    </source>
</evidence>
<evidence type="ECO:0000256" key="10">
    <source>
        <dbReference type="ARBA" id="ARBA00023098"/>
    </source>
</evidence>
<name>A0A0P7F1Y7_VIBAL</name>
<evidence type="ECO:0000256" key="6">
    <source>
        <dbReference type="ARBA" id="ARBA00022703"/>
    </source>
</evidence>
<gene>
    <name evidence="25" type="ORF">GHY86_22525</name>
</gene>
<keyword evidence="6" id="KW-0053">Apoptosis</keyword>
<dbReference type="InterPro" id="IPR029069">
    <property type="entry name" value="HotDog_dom_sf"/>
</dbReference>
<dbReference type="SUPFAM" id="SSF54637">
    <property type="entry name" value="Thioesterase/thiol ester dehydrase-isomerase"/>
    <property type="match status" value="1"/>
</dbReference>
<evidence type="ECO:0000256" key="17">
    <source>
        <dbReference type="ARBA" id="ARBA00040123"/>
    </source>
</evidence>
<comment type="similarity">
    <text evidence="15">Belongs to the THEM4/THEM5 thioesterase family.</text>
</comment>
<feature type="domain" description="Thioesterase" evidence="24">
    <location>
        <begin position="59"/>
        <end position="109"/>
    </location>
</feature>
<evidence type="ECO:0000256" key="3">
    <source>
        <dbReference type="ARBA" id="ARBA00004632"/>
    </source>
</evidence>
<dbReference type="InterPro" id="IPR006683">
    <property type="entry name" value="Thioestr_dom"/>
</dbReference>
<organism evidence="25 26">
    <name type="scientific">Vibrio alginolyticus</name>
    <dbReference type="NCBI Taxonomy" id="663"/>
    <lineage>
        <taxon>Bacteria</taxon>
        <taxon>Pseudomonadati</taxon>
        <taxon>Pseudomonadota</taxon>
        <taxon>Gammaproteobacteria</taxon>
        <taxon>Vibrionales</taxon>
        <taxon>Vibrionaceae</taxon>
        <taxon>Vibrio</taxon>
    </lineage>
</organism>
<evidence type="ECO:0000256" key="2">
    <source>
        <dbReference type="ARBA" id="ARBA00004496"/>
    </source>
</evidence>
<evidence type="ECO:0000256" key="15">
    <source>
        <dbReference type="ARBA" id="ARBA00038456"/>
    </source>
</evidence>
<comment type="catalytic activity">
    <reaction evidence="22">
        <text>dodecanoyl-CoA + H2O = dodecanoate + CoA + H(+)</text>
        <dbReference type="Rhea" id="RHEA:30135"/>
        <dbReference type="ChEBI" id="CHEBI:15377"/>
        <dbReference type="ChEBI" id="CHEBI:15378"/>
        <dbReference type="ChEBI" id="CHEBI:18262"/>
        <dbReference type="ChEBI" id="CHEBI:57287"/>
        <dbReference type="ChEBI" id="CHEBI:57375"/>
    </reaction>
    <physiologicalReaction direction="left-to-right" evidence="22">
        <dbReference type="Rhea" id="RHEA:30136"/>
    </physiologicalReaction>
</comment>
<dbReference type="InterPro" id="IPR052365">
    <property type="entry name" value="THEM4/THEM5_acyl-CoA_thioest"/>
</dbReference>
<comment type="catalytic activity">
    <reaction evidence="23">
        <text>tetradecanoyl-CoA + H2O = tetradecanoate + CoA + H(+)</text>
        <dbReference type="Rhea" id="RHEA:40119"/>
        <dbReference type="ChEBI" id="CHEBI:15377"/>
        <dbReference type="ChEBI" id="CHEBI:15378"/>
        <dbReference type="ChEBI" id="CHEBI:30807"/>
        <dbReference type="ChEBI" id="CHEBI:57287"/>
        <dbReference type="ChEBI" id="CHEBI:57385"/>
    </reaction>
    <physiologicalReaction direction="left-to-right" evidence="23">
        <dbReference type="Rhea" id="RHEA:40120"/>
    </physiologicalReaction>
</comment>
<dbReference type="Gene3D" id="3.10.129.10">
    <property type="entry name" value="Hotdog Thioesterase"/>
    <property type="match status" value="1"/>
</dbReference>
<evidence type="ECO:0000256" key="8">
    <source>
        <dbReference type="ARBA" id="ARBA00022832"/>
    </source>
</evidence>
<proteinExistence type="inferred from homology"/>
<comment type="catalytic activity">
    <reaction evidence="21">
        <text>decanoyl-CoA + H2O = decanoate + CoA + H(+)</text>
        <dbReference type="Rhea" id="RHEA:40059"/>
        <dbReference type="ChEBI" id="CHEBI:15377"/>
        <dbReference type="ChEBI" id="CHEBI:15378"/>
        <dbReference type="ChEBI" id="CHEBI:27689"/>
        <dbReference type="ChEBI" id="CHEBI:57287"/>
        <dbReference type="ChEBI" id="CHEBI:61430"/>
    </reaction>
    <physiologicalReaction direction="left-to-right" evidence="21">
        <dbReference type="Rhea" id="RHEA:40060"/>
    </physiologicalReaction>
</comment>
<comment type="catalytic activity">
    <reaction evidence="13">
        <text>(5Z,8Z,11Z,14Z)-eicosatetraenoyl-CoA + H2O = (5Z,8Z,11Z,14Z)-eicosatetraenoate + CoA + H(+)</text>
        <dbReference type="Rhea" id="RHEA:40151"/>
        <dbReference type="ChEBI" id="CHEBI:15377"/>
        <dbReference type="ChEBI" id="CHEBI:15378"/>
        <dbReference type="ChEBI" id="CHEBI:32395"/>
        <dbReference type="ChEBI" id="CHEBI:57287"/>
        <dbReference type="ChEBI" id="CHEBI:57368"/>
    </reaction>
    <physiologicalReaction direction="left-to-right" evidence="13">
        <dbReference type="Rhea" id="RHEA:40152"/>
    </physiologicalReaction>
</comment>
<evidence type="ECO:0000256" key="7">
    <source>
        <dbReference type="ARBA" id="ARBA00022801"/>
    </source>
</evidence>
<dbReference type="GO" id="GO:0005737">
    <property type="term" value="C:cytoplasm"/>
    <property type="evidence" value="ECO:0007669"/>
    <property type="project" value="UniProtKB-SubCell"/>
</dbReference>
<dbReference type="GO" id="GO:0006631">
    <property type="term" value="P:fatty acid metabolic process"/>
    <property type="evidence" value="ECO:0007669"/>
    <property type="project" value="UniProtKB-KW"/>
</dbReference>
<accession>A0A0P7F1Y7</accession>
<dbReference type="Pfam" id="PF03061">
    <property type="entry name" value="4HBT"/>
    <property type="match status" value="1"/>
</dbReference>
<evidence type="ECO:0000256" key="20">
    <source>
        <dbReference type="ARBA" id="ARBA00047734"/>
    </source>
</evidence>
<keyword evidence="9" id="KW-0809">Transit peptide</keyword>
<keyword evidence="10" id="KW-0443">Lipid metabolism</keyword>
<keyword evidence="4" id="KW-1003">Cell membrane</keyword>
<dbReference type="EMBL" id="AAXMUW010000081">
    <property type="protein sequence ID" value="EGQ9137899.1"/>
    <property type="molecule type" value="Genomic_DNA"/>
</dbReference>
<evidence type="ECO:0000256" key="18">
    <source>
        <dbReference type="ARBA" id="ARBA00043210"/>
    </source>
</evidence>
<protein>
    <recommendedName>
        <fullName evidence="17">Acyl-coenzyme A thioesterase THEM4</fullName>
        <ecNumber evidence="16">3.1.2.2</ecNumber>
    </recommendedName>
    <alternativeName>
        <fullName evidence="18">Thioesterase superfamily member 4</fullName>
    </alternativeName>
</protein>
<dbReference type="GO" id="GO:0016790">
    <property type="term" value="F:thiolester hydrolase activity"/>
    <property type="evidence" value="ECO:0007669"/>
    <property type="project" value="UniProtKB-ARBA"/>
</dbReference>
<keyword evidence="8" id="KW-0276">Fatty acid metabolism</keyword>
<keyword evidence="5" id="KW-0963">Cytoplasm</keyword>
<comment type="caution">
    <text evidence="25">The sequence shown here is derived from an EMBL/GenBank/DDBJ whole genome shotgun (WGS) entry which is preliminary data.</text>
</comment>
<keyword evidence="7" id="KW-0378">Hydrolase</keyword>
<dbReference type="GO" id="GO:0016020">
    <property type="term" value="C:membrane"/>
    <property type="evidence" value="ECO:0007669"/>
    <property type="project" value="UniProtKB-SubCell"/>
</dbReference>
<dbReference type="RefSeq" id="WP_031781242.1">
    <property type="nucleotide sequence ID" value="NZ_AP023186.1"/>
</dbReference>
<dbReference type="PANTHER" id="PTHR12418:SF19">
    <property type="entry name" value="ACYL-COENZYME A THIOESTERASE THEM4"/>
    <property type="match status" value="1"/>
</dbReference>
<dbReference type="eggNOG" id="COG2050">
    <property type="taxonomic scope" value="Bacteria"/>
</dbReference>
<evidence type="ECO:0000256" key="22">
    <source>
        <dbReference type="ARBA" id="ARBA00048074"/>
    </source>
</evidence>
<dbReference type="PANTHER" id="PTHR12418">
    <property type="entry name" value="ACYL-COENZYME A THIOESTERASE THEM4"/>
    <property type="match status" value="1"/>
</dbReference>
<reference evidence="25" key="1">
    <citation type="submission" date="2019-11" db="EMBL/GenBank/DDBJ databases">
        <authorList>
            <consortium name="PulseNet: The National Subtyping Network for Foodborne Disease Surveillance"/>
            <person name="Tarr C.L."/>
            <person name="Trees E."/>
            <person name="Katz L.S."/>
            <person name="Carleton-Romer H.A."/>
            <person name="Stroika S."/>
            <person name="Kucerova Z."/>
            <person name="Roache K.F."/>
            <person name="Sabol A.L."/>
            <person name="Besser J."/>
            <person name="Gerner-Smidt P."/>
        </authorList>
    </citation>
    <scope>NUCLEOTIDE SEQUENCE</scope>
    <source>
        <strain evidence="25">PNUSAV001129</strain>
    </source>
</reference>
<evidence type="ECO:0000313" key="25">
    <source>
        <dbReference type="EMBL" id="EGQ9137899.1"/>
    </source>
</evidence>
<evidence type="ECO:0000256" key="4">
    <source>
        <dbReference type="ARBA" id="ARBA00022475"/>
    </source>
</evidence>
<evidence type="ECO:0000256" key="12">
    <source>
        <dbReference type="ARBA" id="ARBA00023273"/>
    </source>
</evidence>
<comment type="catalytic activity">
    <reaction evidence="14">
        <text>(9Z)-octadecenoyl-CoA + H2O = (9Z)-octadecenoate + CoA + H(+)</text>
        <dbReference type="Rhea" id="RHEA:40139"/>
        <dbReference type="ChEBI" id="CHEBI:15377"/>
        <dbReference type="ChEBI" id="CHEBI:15378"/>
        <dbReference type="ChEBI" id="CHEBI:30823"/>
        <dbReference type="ChEBI" id="CHEBI:57287"/>
        <dbReference type="ChEBI" id="CHEBI:57387"/>
    </reaction>
    <physiologicalReaction direction="left-to-right" evidence="14">
        <dbReference type="Rhea" id="RHEA:40140"/>
    </physiologicalReaction>
</comment>
<comment type="catalytic activity">
    <reaction evidence="20">
        <text>hexadecanoyl-CoA + H2O = hexadecanoate + CoA + H(+)</text>
        <dbReference type="Rhea" id="RHEA:16645"/>
        <dbReference type="ChEBI" id="CHEBI:7896"/>
        <dbReference type="ChEBI" id="CHEBI:15377"/>
        <dbReference type="ChEBI" id="CHEBI:15378"/>
        <dbReference type="ChEBI" id="CHEBI:57287"/>
        <dbReference type="ChEBI" id="CHEBI:57379"/>
        <dbReference type="EC" id="3.1.2.2"/>
    </reaction>
    <physiologicalReaction direction="left-to-right" evidence="20">
        <dbReference type="Rhea" id="RHEA:16646"/>
    </physiologicalReaction>
</comment>
<evidence type="ECO:0000256" key="23">
    <source>
        <dbReference type="ARBA" id="ARBA00048180"/>
    </source>
</evidence>
<comment type="subcellular location">
    <subcellularLocation>
        <location evidence="3">Cell projection</location>
        <location evidence="3">Ruffle membrane</location>
    </subcellularLocation>
    <subcellularLocation>
        <location evidence="2">Cytoplasm</location>
    </subcellularLocation>
    <subcellularLocation>
        <location evidence="1">Membrane</location>
        <topology evidence="1">Peripheral membrane protein</topology>
    </subcellularLocation>
</comment>
<evidence type="ECO:0000256" key="14">
    <source>
        <dbReference type="ARBA" id="ARBA00037002"/>
    </source>
</evidence>
<evidence type="ECO:0000256" key="13">
    <source>
        <dbReference type="ARBA" id="ARBA00035852"/>
    </source>
</evidence>
<comment type="catalytic activity">
    <reaction evidence="19">
        <text>octanoyl-CoA + H2O = octanoate + CoA + H(+)</text>
        <dbReference type="Rhea" id="RHEA:30143"/>
        <dbReference type="ChEBI" id="CHEBI:15377"/>
        <dbReference type="ChEBI" id="CHEBI:15378"/>
        <dbReference type="ChEBI" id="CHEBI:25646"/>
        <dbReference type="ChEBI" id="CHEBI:57287"/>
        <dbReference type="ChEBI" id="CHEBI:57386"/>
    </reaction>
    <physiologicalReaction direction="left-to-right" evidence="19">
        <dbReference type="Rhea" id="RHEA:30144"/>
    </physiologicalReaction>
</comment>
<keyword evidence="12" id="KW-0966">Cell projection</keyword>
<sequence>MSTNSYCHYTHESHHQCAVCSSINVNPNSLAVNYQYLADGSVVGEFHVLPRHQGYTDLLHGGIASSLLDGAMTHCLLSRDIQALTAQLDVRYHAPIQLDDRVTITAHCEGERRGIYQLVAQLRVESEVRVTAKGKFIRPKKA</sequence>
<dbReference type="Proteomes" id="UP000714625">
    <property type="component" value="Unassembled WGS sequence"/>
</dbReference>
<dbReference type="OrthoDB" id="6624918at2"/>
<evidence type="ECO:0000259" key="24">
    <source>
        <dbReference type="Pfam" id="PF03061"/>
    </source>
</evidence>
<evidence type="ECO:0000256" key="19">
    <source>
        <dbReference type="ARBA" id="ARBA00047588"/>
    </source>
</evidence>
<keyword evidence="11" id="KW-0472">Membrane</keyword>
<evidence type="ECO:0000313" key="26">
    <source>
        <dbReference type="Proteomes" id="UP000714625"/>
    </source>
</evidence>
<dbReference type="EC" id="3.1.2.2" evidence="16"/>
<evidence type="ECO:0000256" key="9">
    <source>
        <dbReference type="ARBA" id="ARBA00022946"/>
    </source>
</evidence>
<evidence type="ECO:0000256" key="5">
    <source>
        <dbReference type="ARBA" id="ARBA00022490"/>
    </source>
</evidence>
<evidence type="ECO:0000256" key="11">
    <source>
        <dbReference type="ARBA" id="ARBA00023136"/>
    </source>
</evidence>
<dbReference type="CDD" id="cd03443">
    <property type="entry name" value="PaaI_thioesterase"/>
    <property type="match status" value="1"/>
</dbReference>
<evidence type="ECO:0000256" key="1">
    <source>
        <dbReference type="ARBA" id="ARBA00004170"/>
    </source>
</evidence>
<dbReference type="AlphaFoldDB" id="A0A0P7F1Y7"/>
<evidence type="ECO:0000256" key="21">
    <source>
        <dbReference type="ARBA" id="ARBA00047969"/>
    </source>
</evidence>